<dbReference type="Pfam" id="PF10178">
    <property type="entry name" value="PAC3"/>
    <property type="match status" value="1"/>
</dbReference>
<reference evidence="1 2" key="1">
    <citation type="journal article" date="2018" name="BMC Genomics">
        <title>Comparative genome analyses reveal sequence features reflecting distinct modes of host-adaptation between dicot and monocot powdery mildew.</title>
        <authorList>
            <person name="Wu Y."/>
            <person name="Ma X."/>
            <person name="Pan Z."/>
            <person name="Kale S.D."/>
            <person name="Song Y."/>
            <person name="King H."/>
            <person name="Zhang Q."/>
            <person name="Presley C."/>
            <person name="Deng X."/>
            <person name="Wei C.I."/>
            <person name="Xiao S."/>
        </authorList>
    </citation>
    <scope>NUCLEOTIDE SEQUENCE [LARGE SCALE GENOMIC DNA]</scope>
    <source>
        <strain evidence="1">UCSC1</strain>
    </source>
</reference>
<accession>A0A420HG17</accession>
<dbReference type="InterPro" id="IPR018788">
    <property type="entry name" value="Proteasome_assmbl_chp_3"/>
</dbReference>
<comment type="caution">
    <text evidence="1">The sequence shown here is derived from an EMBL/GenBank/DDBJ whole genome shotgun (WGS) entry which is preliminary data.</text>
</comment>
<dbReference type="Proteomes" id="UP000285405">
    <property type="component" value="Unassembled WGS sequence"/>
</dbReference>
<evidence type="ECO:0000313" key="2">
    <source>
        <dbReference type="Proteomes" id="UP000285405"/>
    </source>
</evidence>
<organism evidence="1 2">
    <name type="scientific">Golovinomyces cichoracearum</name>
    <dbReference type="NCBI Taxonomy" id="62708"/>
    <lineage>
        <taxon>Eukaryota</taxon>
        <taxon>Fungi</taxon>
        <taxon>Dikarya</taxon>
        <taxon>Ascomycota</taxon>
        <taxon>Pezizomycotina</taxon>
        <taxon>Leotiomycetes</taxon>
        <taxon>Erysiphales</taxon>
        <taxon>Erysiphaceae</taxon>
        <taxon>Golovinomyces</taxon>
    </lineage>
</organism>
<dbReference type="InterPro" id="IPR053720">
    <property type="entry name" value="Psm_Assembly_Chaperone"/>
</dbReference>
<dbReference type="EMBL" id="MCBR01019759">
    <property type="protein sequence ID" value="RKF56329.1"/>
    <property type="molecule type" value="Genomic_DNA"/>
</dbReference>
<name>A0A420HG17_9PEZI</name>
<dbReference type="AlphaFoldDB" id="A0A420HG17"/>
<evidence type="ECO:0000313" key="1">
    <source>
        <dbReference type="EMBL" id="RKF56329.1"/>
    </source>
</evidence>
<sequence length="150" mass="16635">MAPEDISLKYTPFPALSRQTTGTVNGIKTDASSVYFADRILITISQGERLAHWVEVALGSASSNQLGNTLPPDDETNLLPQTHLTPKTLLGASNEQRDTLCHLYATHIADQISRRDLNDSRTVLVGLGLERIDLQREAFFDMMELVQKII</sequence>
<dbReference type="PANTHER" id="PTHR31051:SF1">
    <property type="entry name" value="PROTEASOME ASSEMBLY CHAPERONE 3"/>
    <property type="match status" value="1"/>
</dbReference>
<gene>
    <name evidence="1" type="ORF">GcC1_197010</name>
</gene>
<dbReference type="Gene3D" id="3.30.230.90">
    <property type="match status" value="1"/>
</dbReference>
<proteinExistence type="predicted"/>
<protein>
    <submittedName>
        <fullName evidence="1">Uncharacterized protein</fullName>
    </submittedName>
</protein>
<dbReference type="GO" id="GO:0043248">
    <property type="term" value="P:proteasome assembly"/>
    <property type="evidence" value="ECO:0007669"/>
    <property type="project" value="InterPro"/>
</dbReference>
<dbReference type="OrthoDB" id="5593278at2759"/>
<dbReference type="PANTHER" id="PTHR31051">
    <property type="entry name" value="PROTEASOME ASSEMBLY CHAPERONE 3"/>
    <property type="match status" value="1"/>
</dbReference>